<evidence type="ECO:0000313" key="2">
    <source>
        <dbReference type="EMBL" id="WVZ01043.1"/>
    </source>
</evidence>
<evidence type="ECO:0000313" key="3">
    <source>
        <dbReference type="Proteomes" id="UP001374535"/>
    </source>
</evidence>
<reference evidence="2 3" key="1">
    <citation type="journal article" date="2023" name="Life. Sci Alliance">
        <title>Evolutionary insights into 3D genome organization and epigenetic landscape of Vigna mungo.</title>
        <authorList>
            <person name="Junaid A."/>
            <person name="Singh B."/>
            <person name="Bhatia S."/>
        </authorList>
    </citation>
    <scope>NUCLEOTIDE SEQUENCE [LARGE SCALE GENOMIC DNA]</scope>
    <source>
        <strain evidence="2">Urdbean</strain>
    </source>
</reference>
<accession>A0AAQ3N0S3</accession>
<organism evidence="2 3">
    <name type="scientific">Vigna mungo</name>
    <name type="common">Black gram</name>
    <name type="synonym">Phaseolus mungo</name>
    <dbReference type="NCBI Taxonomy" id="3915"/>
    <lineage>
        <taxon>Eukaryota</taxon>
        <taxon>Viridiplantae</taxon>
        <taxon>Streptophyta</taxon>
        <taxon>Embryophyta</taxon>
        <taxon>Tracheophyta</taxon>
        <taxon>Spermatophyta</taxon>
        <taxon>Magnoliopsida</taxon>
        <taxon>eudicotyledons</taxon>
        <taxon>Gunneridae</taxon>
        <taxon>Pentapetalae</taxon>
        <taxon>rosids</taxon>
        <taxon>fabids</taxon>
        <taxon>Fabales</taxon>
        <taxon>Fabaceae</taxon>
        <taxon>Papilionoideae</taxon>
        <taxon>50 kb inversion clade</taxon>
        <taxon>NPAAA clade</taxon>
        <taxon>indigoferoid/millettioid clade</taxon>
        <taxon>Phaseoleae</taxon>
        <taxon>Vigna</taxon>
    </lineage>
</organism>
<protein>
    <submittedName>
        <fullName evidence="2">Uncharacterized protein</fullName>
    </submittedName>
</protein>
<keyword evidence="3" id="KW-1185">Reference proteome</keyword>
<dbReference type="Proteomes" id="UP001374535">
    <property type="component" value="Chromosome 8"/>
</dbReference>
<name>A0AAQ3N0S3_VIGMU</name>
<keyword evidence="1" id="KW-0472">Membrane</keyword>
<keyword evidence="1" id="KW-0812">Transmembrane</keyword>
<keyword evidence="1" id="KW-1133">Transmembrane helix</keyword>
<dbReference type="AlphaFoldDB" id="A0AAQ3N0S3"/>
<feature type="transmembrane region" description="Helical" evidence="1">
    <location>
        <begin position="18"/>
        <end position="42"/>
    </location>
</feature>
<evidence type="ECO:0000256" key="1">
    <source>
        <dbReference type="SAM" id="Phobius"/>
    </source>
</evidence>
<dbReference type="EMBL" id="CP144693">
    <property type="protein sequence ID" value="WVZ01043.1"/>
    <property type="molecule type" value="Genomic_DNA"/>
</dbReference>
<proteinExistence type="predicted"/>
<gene>
    <name evidence="2" type="ORF">V8G54_027112</name>
</gene>
<sequence length="107" mass="12044">MQTALWNIYKGKIIPPGVLLVLVNSGDLFLPFVQAFLLLFFFCFQCDPPTVLCPLSLEDPSLTQDVPLFVSLSSKFLSESPPNRFRLFPFLTKFSCPPTTQHTPHAL</sequence>